<reference evidence="1 2" key="1">
    <citation type="submission" date="2020-02" db="EMBL/GenBank/DDBJ databases">
        <title>Out from the shadows clarifying the taxonomy of the family Cryomorphaceae and related taxa by utilizing the GTDB taxonomic framework.</title>
        <authorList>
            <person name="Bowman J.P."/>
        </authorList>
    </citation>
    <scope>NUCLEOTIDE SEQUENCE [LARGE SCALE GENOMIC DNA]</scope>
    <source>
        <strain evidence="1 2">QSSC 1-22</strain>
    </source>
</reference>
<gene>
    <name evidence="1" type="ORF">G3O08_17285</name>
</gene>
<dbReference type="Proteomes" id="UP000486602">
    <property type="component" value="Unassembled WGS sequence"/>
</dbReference>
<evidence type="ECO:0000313" key="2">
    <source>
        <dbReference type="Proteomes" id="UP000486602"/>
    </source>
</evidence>
<dbReference type="PROSITE" id="PS51257">
    <property type="entry name" value="PROKAR_LIPOPROTEIN"/>
    <property type="match status" value="1"/>
</dbReference>
<sequence>MKNYLSFWNLIFVSSIFIFLVSCKNDDENECCDPSNPECENYDPCYAVEEPTAKIQMREQYIRPGEGFFWAPYDSVFYNDVQFSSPYTGPEYEHTWYLGSEIITDPVFTRSHPIERPQFITVSHVITFPVDSACYENLTGRDSTSATYYIIEFWNEFLSYGRFRMVFENETDSFDLELTWIYEDGSPIGIPPIEENNPLTLAINFHNLGDTIDIPFGGRNLENFLSGSDGNLMPRGLLTVDSVDRRTVTMEYQYLNQPFKLSGRVLN</sequence>
<evidence type="ECO:0000313" key="1">
    <source>
        <dbReference type="EMBL" id="NEN25253.1"/>
    </source>
</evidence>
<name>A0A7K3WU99_9FLAO</name>
<comment type="caution">
    <text evidence="1">The sequence shown here is derived from an EMBL/GenBank/DDBJ whole genome shotgun (WGS) entry which is preliminary data.</text>
</comment>
<proteinExistence type="predicted"/>
<protein>
    <submittedName>
        <fullName evidence="1">Uncharacterized protein</fullName>
    </submittedName>
</protein>
<dbReference type="RefSeq" id="WP_163286712.1">
    <property type="nucleotide sequence ID" value="NZ_JAAGVY010000046.1"/>
</dbReference>
<dbReference type="EMBL" id="JAAGVY010000046">
    <property type="protein sequence ID" value="NEN25253.1"/>
    <property type="molecule type" value="Genomic_DNA"/>
</dbReference>
<organism evidence="1 2">
    <name type="scientific">Cryomorpha ignava</name>
    <dbReference type="NCBI Taxonomy" id="101383"/>
    <lineage>
        <taxon>Bacteria</taxon>
        <taxon>Pseudomonadati</taxon>
        <taxon>Bacteroidota</taxon>
        <taxon>Flavobacteriia</taxon>
        <taxon>Flavobacteriales</taxon>
        <taxon>Cryomorphaceae</taxon>
        <taxon>Cryomorpha</taxon>
    </lineage>
</organism>
<keyword evidence="2" id="KW-1185">Reference proteome</keyword>
<dbReference type="AlphaFoldDB" id="A0A7K3WU99"/>
<accession>A0A7K3WU99</accession>